<dbReference type="RefSeq" id="WP_073709019.1">
    <property type="nucleotide sequence ID" value="NZ_MQSU01000002.1"/>
</dbReference>
<accession>A0A1Q5PNM4</accession>
<comment type="caution">
    <text evidence="1">The sequence shown here is derived from an EMBL/GenBank/DDBJ whole genome shotgun (WGS) entry which is preliminary data.</text>
</comment>
<name>A0A1Q5PNM4_9ACTO</name>
<dbReference type="EMBL" id="MQSV01000002">
    <property type="protein sequence ID" value="OKL49030.1"/>
    <property type="molecule type" value="Genomic_DNA"/>
</dbReference>
<gene>
    <name evidence="1" type="ORF">BSR29_04130</name>
</gene>
<dbReference type="OrthoDB" id="3266589at2"/>
<evidence type="ECO:0000313" key="1">
    <source>
        <dbReference type="EMBL" id="OKL49030.1"/>
    </source>
</evidence>
<sequence length="183" mass="20454">MWNTLSQTKQARPERLQHAREVLKAAESQLGVNSQKEKQCQRVVQLGIEGAARETGRRKSPTRLRNDSWLELYRSVGMQQAAHRSWIAFVGLAHLGWACCLEQGVDLEHVITIPQPEKENAWQVCAVLSEAIPLVVVNARLFSASQLRKLQARAFRNGAQILTSPPISGRNETKRQLAIGKVG</sequence>
<keyword evidence="2" id="KW-1185">Reference proteome</keyword>
<organism evidence="1 2">
    <name type="scientific">Boudabousia liubingyangii</name>
    <dbReference type="NCBI Taxonomy" id="1921764"/>
    <lineage>
        <taxon>Bacteria</taxon>
        <taxon>Bacillati</taxon>
        <taxon>Actinomycetota</taxon>
        <taxon>Actinomycetes</taxon>
        <taxon>Actinomycetales</taxon>
        <taxon>Actinomycetaceae</taxon>
        <taxon>Boudabousia</taxon>
    </lineage>
</organism>
<evidence type="ECO:0000313" key="2">
    <source>
        <dbReference type="Proteomes" id="UP000186785"/>
    </source>
</evidence>
<reference evidence="1 2" key="1">
    <citation type="submission" date="2016-11" db="EMBL/GenBank/DDBJ databases">
        <title>Actinomyces gypaetusis sp. nov. isolated from the vulture Gypaetus barbatus in Qinghai Tibet Plateau China.</title>
        <authorList>
            <person name="Meng X."/>
        </authorList>
    </citation>
    <scope>NUCLEOTIDE SEQUENCE [LARGE SCALE GENOMIC DNA]</scope>
    <source>
        <strain evidence="1 2">VUL4_2</strain>
    </source>
</reference>
<dbReference type="AlphaFoldDB" id="A0A1Q5PNM4"/>
<dbReference type="STRING" id="1921764.BSR28_03700"/>
<dbReference type="Proteomes" id="UP000186785">
    <property type="component" value="Unassembled WGS sequence"/>
</dbReference>
<proteinExistence type="predicted"/>
<protein>
    <submittedName>
        <fullName evidence="1">Uncharacterized protein</fullName>
    </submittedName>
</protein>